<dbReference type="InterPro" id="IPR039420">
    <property type="entry name" value="WalR-like"/>
</dbReference>
<dbReference type="SUPFAM" id="SSF46894">
    <property type="entry name" value="C-terminal effector domain of the bipartite response regulators"/>
    <property type="match status" value="1"/>
</dbReference>
<dbReference type="PATRIC" id="fig|1215343.11.peg.16"/>
<sequence length="219" mass="25656">MSTWTLLLISSNKSFCDAIKEQLKINNEFNVIDEKNLPSSLDINIDLLILDIDCSDSTNKKDLEEFQKNRFKIPIIILTKKNNNLDKIINDNSTHYYVKKPFRFSILISRIRSQLRQHKKNSLTIGSYIFQPDYKLITNTSGEKIHLTEKEVDIIFCLYNAQQKVISRDTILRKVWGYNAKITTHTLETHIYRLRKKIEHNPANKEIIITENGGYKIIL</sequence>
<keyword evidence="3 4" id="KW-0238">DNA-binding</keyword>
<evidence type="ECO:0000256" key="3">
    <source>
        <dbReference type="ARBA" id="ARBA00023125"/>
    </source>
</evidence>
<dbReference type="GO" id="GO:0000976">
    <property type="term" value="F:transcription cis-regulatory region binding"/>
    <property type="evidence" value="ECO:0007669"/>
    <property type="project" value="TreeGrafter"/>
</dbReference>
<dbReference type="GO" id="GO:0005829">
    <property type="term" value="C:cytosol"/>
    <property type="evidence" value="ECO:0007669"/>
    <property type="project" value="TreeGrafter"/>
</dbReference>
<dbReference type="InterPro" id="IPR036388">
    <property type="entry name" value="WH-like_DNA-bd_sf"/>
</dbReference>
<evidence type="ECO:0000256" key="2">
    <source>
        <dbReference type="ARBA" id="ARBA00023012"/>
    </source>
</evidence>
<dbReference type="PANTHER" id="PTHR48111:SF40">
    <property type="entry name" value="PHOSPHATE REGULON TRANSCRIPTIONAL REGULATORY PROTEIN PHOB"/>
    <property type="match status" value="1"/>
</dbReference>
<dbReference type="GO" id="GO:0000156">
    <property type="term" value="F:phosphorelay response regulator activity"/>
    <property type="evidence" value="ECO:0007669"/>
    <property type="project" value="TreeGrafter"/>
</dbReference>
<dbReference type="Proteomes" id="UP000010799">
    <property type="component" value="Chromosome"/>
</dbReference>
<dbReference type="InterPro" id="IPR011006">
    <property type="entry name" value="CheY-like_superfamily"/>
</dbReference>
<dbReference type="eggNOG" id="COG0745">
    <property type="taxonomic scope" value="Bacteria"/>
</dbReference>
<dbReference type="EMBL" id="CP003789">
    <property type="protein sequence ID" value="AGA64008.1"/>
    <property type="molecule type" value="Genomic_DNA"/>
</dbReference>
<feature type="DNA-binding region" description="OmpR/PhoB-type" evidence="4">
    <location>
        <begin position="120"/>
        <end position="219"/>
    </location>
</feature>
<proteinExistence type="predicted"/>
<dbReference type="InterPro" id="IPR016032">
    <property type="entry name" value="Sig_transdc_resp-reg_C-effctor"/>
</dbReference>
<dbReference type="KEGG" id="lcc:B488_00150"/>
<dbReference type="PROSITE" id="PS51755">
    <property type="entry name" value="OMPR_PHOB"/>
    <property type="match status" value="1"/>
</dbReference>
<dbReference type="CDD" id="cd00383">
    <property type="entry name" value="trans_reg_C"/>
    <property type="match status" value="1"/>
</dbReference>
<accession>L0ETQ7</accession>
<dbReference type="SUPFAM" id="SSF52172">
    <property type="entry name" value="CheY-like"/>
    <property type="match status" value="1"/>
</dbReference>
<dbReference type="Gene3D" id="1.10.10.10">
    <property type="entry name" value="Winged helix-like DNA-binding domain superfamily/Winged helix DNA-binding domain"/>
    <property type="match status" value="1"/>
</dbReference>
<dbReference type="STRING" id="1215343.B488_00150"/>
<dbReference type="AlphaFoldDB" id="L0ETQ7"/>
<dbReference type="RefSeq" id="WP_015272435.1">
    <property type="nucleotide sequence ID" value="NC_019907.1"/>
</dbReference>
<feature type="domain" description="OmpR/PhoB-type" evidence="5">
    <location>
        <begin position="120"/>
        <end position="219"/>
    </location>
</feature>
<reference evidence="6 7" key="1">
    <citation type="journal article" date="2012" name="Stand. Genomic Sci.">
        <title>Complete genome sequence of Liberibacter crescens BT-1.</title>
        <authorList>
            <person name="Leonard M.T."/>
            <person name="Fagen J.R."/>
            <person name="Davis-Richardson A.G."/>
            <person name="Davis M.J."/>
            <person name="Triplett E.W."/>
        </authorList>
    </citation>
    <scope>NUCLEOTIDE SEQUENCE [LARGE SCALE GENOMIC DNA]</scope>
    <source>
        <strain evidence="6 7">BT-1</strain>
    </source>
</reference>
<dbReference type="PANTHER" id="PTHR48111">
    <property type="entry name" value="REGULATOR OF RPOS"/>
    <property type="match status" value="1"/>
</dbReference>
<keyword evidence="7" id="KW-1185">Reference proteome</keyword>
<evidence type="ECO:0000313" key="6">
    <source>
        <dbReference type="EMBL" id="AGA64008.1"/>
    </source>
</evidence>
<dbReference type="Pfam" id="PF00486">
    <property type="entry name" value="Trans_reg_C"/>
    <property type="match status" value="1"/>
</dbReference>
<keyword evidence="1" id="KW-0597">Phosphoprotein</keyword>
<dbReference type="Gene3D" id="3.40.50.2300">
    <property type="match status" value="1"/>
</dbReference>
<dbReference type="GO" id="GO:0032993">
    <property type="term" value="C:protein-DNA complex"/>
    <property type="evidence" value="ECO:0007669"/>
    <property type="project" value="TreeGrafter"/>
</dbReference>
<dbReference type="SMART" id="SM00862">
    <property type="entry name" value="Trans_reg_C"/>
    <property type="match status" value="1"/>
</dbReference>
<name>L0ETQ7_LIBCB</name>
<organism evidence="6 7">
    <name type="scientific">Liberibacter crescens (strain BT-1)</name>
    <dbReference type="NCBI Taxonomy" id="1215343"/>
    <lineage>
        <taxon>Bacteria</taxon>
        <taxon>Pseudomonadati</taxon>
        <taxon>Pseudomonadota</taxon>
        <taxon>Alphaproteobacteria</taxon>
        <taxon>Hyphomicrobiales</taxon>
        <taxon>Rhizobiaceae</taxon>
        <taxon>Liberibacter</taxon>
    </lineage>
</organism>
<keyword evidence="2" id="KW-0902">Two-component regulatory system</keyword>
<evidence type="ECO:0000256" key="4">
    <source>
        <dbReference type="PROSITE-ProRule" id="PRU01091"/>
    </source>
</evidence>
<dbReference type="InterPro" id="IPR001867">
    <property type="entry name" value="OmpR/PhoB-type_DNA-bd"/>
</dbReference>
<dbReference type="GO" id="GO:0006355">
    <property type="term" value="P:regulation of DNA-templated transcription"/>
    <property type="evidence" value="ECO:0007669"/>
    <property type="project" value="InterPro"/>
</dbReference>
<protein>
    <submittedName>
        <fullName evidence="6">DNA-binding response regulator</fullName>
    </submittedName>
</protein>
<evidence type="ECO:0000256" key="1">
    <source>
        <dbReference type="ARBA" id="ARBA00022553"/>
    </source>
</evidence>
<dbReference type="HOGENOM" id="CLU_000445_30_3_5"/>
<gene>
    <name evidence="6" type="ordered locus">B488_00150</name>
</gene>
<evidence type="ECO:0000259" key="5">
    <source>
        <dbReference type="PROSITE" id="PS51755"/>
    </source>
</evidence>
<evidence type="ECO:0000313" key="7">
    <source>
        <dbReference type="Proteomes" id="UP000010799"/>
    </source>
</evidence>